<evidence type="ECO:0000259" key="1">
    <source>
        <dbReference type="Pfam" id="PF05368"/>
    </source>
</evidence>
<gene>
    <name evidence="2" type="ORF">T9R20_00855</name>
</gene>
<accession>A0ABZ0VA93</accession>
<sequence length="290" mass="30981">MNKLVAVTGATGDVGGKTTKLLNEAGVPVRVIVRKQKQANEFAEMGVDARVADLDDPAALTRALEGVDQLFLVVAATERQAEHGANAVAAARDAGVRAIVHLSSADAVEDSPLPWGRAIWRVNELVRSSGLEYTLLHASGFMTNFEASAPAIRRGIFPQTIGRGQVPWIDTPDIARVASQILQDGTHEGAEPILTGPELLDGRGIARELAAGVGRRVRYIHLPSRVFAVILRATGVSAWKAEGLRQQFGRVARRGLDGVATQTNDVERLTGRAPRSLADWARSNRAALLG</sequence>
<organism evidence="2 3">
    <name type="scientific">Microbacterium invictum</name>
    <dbReference type="NCBI Taxonomy" id="515415"/>
    <lineage>
        <taxon>Bacteria</taxon>
        <taxon>Bacillati</taxon>
        <taxon>Actinomycetota</taxon>
        <taxon>Actinomycetes</taxon>
        <taxon>Micrococcales</taxon>
        <taxon>Microbacteriaceae</taxon>
        <taxon>Microbacterium</taxon>
    </lineage>
</organism>
<evidence type="ECO:0000313" key="3">
    <source>
        <dbReference type="Proteomes" id="UP001324533"/>
    </source>
</evidence>
<feature type="domain" description="NmrA-like" evidence="1">
    <location>
        <begin position="1"/>
        <end position="230"/>
    </location>
</feature>
<dbReference type="InterPro" id="IPR008030">
    <property type="entry name" value="NmrA-like"/>
</dbReference>
<dbReference type="Pfam" id="PF05368">
    <property type="entry name" value="NmrA"/>
    <property type="match status" value="1"/>
</dbReference>
<reference evidence="2 3" key="1">
    <citation type="submission" date="2023-06" db="EMBL/GenBank/DDBJ databases">
        <title>Rock-solubilizing bacteria, Microbacterium invictum, promotes re-establishment of vegetation in rocky wasteland by accelerating rock bio-weathering and reshaping soil bacterial community.</title>
        <authorList>
            <person name="Liu C."/>
        </authorList>
    </citation>
    <scope>NUCLEOTIDE SEQUENCE [LARGE SCALE GENOMIC DNA]</scope>
    <source>
        <strain evidence="2 3">X-18</strain>
    </source>
</reference>
<dbReference type="SUPFAM" id="SSF51735">
    <property type="entry name" value="NAD(P)-binding Rossmann-fold domains"/>
    <property type="match status" value="1"/>
</dbReference>
<keyword evidence="3" id="KW-1185">Reference proteome</keyword>
<protein>
    <submittedName>
        <fullName evidence="2">NmrA family NAD(P)-binding protein</fullName>
    </submittedName>
</protein>
<name>A0ABZ0VA93_9MICO</name>
<dbReference type="EMBL" id="CP139779">
    <property type="protein sequence ID" value="WQB70543.1"/>
    <property type="molecule type" value="Genomic_DNA"/>
</dbReference>
<evidence type="ECO:0000313" key="2">
    <source>
        <dbReference type="EMBL" id="WQB70543.1"/>
    </source>
</evidence>
<dbReference type="InterPro" id="IPR051604">
    <property type="entry name" value="Ergot_Alk_Oxidoreductase"/>
</dbReference>
<dbReference type="InterPro" id="IPR036291">
    <property type="entry name" value="NAD(P)-bd_dom_sf"/>
</dbReference>
<dbReference type="Gene3D" id="3.40.50.720">
    <property type="entry name" value="NAD(P)-binding Rossmann-like Domain"/>
    <property type="match status" value="1"/>
</dbReference>
<dbReference type="Proteomes" id="UP001324533">
    <property type="component" value="Chromosome"/>
</dbReference>
<dbReference type="PANTHER" id="PTHR43162:SF1">
    <property type="entry name" value="PRESTALK A DIFFERENTIATION PROTEIN A"/>
    <property type="match status" value="1"/>
</dbReference>
<dbReference type="Gene3D" id="3.90.25.10">
    <property type="entry name" value="UDP-galactose 4-epimerase, domain 1"/>
    <property type="match status" value="1"/>
</dbReference>
<proteinExistence type="predicted"/>
<dbReference type="PANTHER" id="PTHR43162">
    <property type="match status" value="1"/>
</dbReference>
<dbReference type="RefSeq" id="WP_322410684.1">
    <property type="nucleotide sequence ID" value="NZ_CP139779.1"/>
</dbReference>